<accession>A0ABW0IDR9</accession>
<feature type="domain" description="Response regulatory" evidence="3">
    <location>
        <begin position="9"/>
        <end position="132"/>
    </location>
</feature>
<dbReference type="InterPro" id="IPR011006">
    <property type="entry name" value="CheY-like_superfamily"/>
</dbReference>
<dbReference type="SUPFAM" id="SSF52172">
    <property type="entry name" value="CheY-like"/>
    <property type="match status" value="1"/>
</dbReference>
<protein>
    <submittedName>
        <fullName evidence="4">Response regulator</fullName>
    </submittedName>
</protein>
<dbReference type="EMBL" id="JBHSMA010000007">
    <property type="protein sequence ID" value="MFC5411640.1"/>
    <property type="molecule type" value="Genomic_DNA"/>
</dbReference>
<comment type="caution">
    <text evidence="4">The sequence shown here is derived from an EMBL/GenBank/DDBJ whole genome shotgun (WGS) entry which is preliminary data.</text>
</comment>
<evidence type="ECO:0000256" key="1">
    <source>
        <dbReference type="ARBA" id="ARBA00022553"/>
    </source>
</evidence>
<dbReference type="InterPro" id="IPR001789">
    <property type="entry name" value="Sig_transdc_resp-reg_receiver"/>
</dbReference>
<evidence type="ECO:0000259" key="3">
    <source>
        <dbReference type="PROSITE" id="PS50110"/>
    </source>
</evidence>
<dbReference type="Pfam" id="PF00072">
    <property type="entry name" value="Response_reg"/>
    <property type="match status" value="1"/>
</dbReference>
<proteinExistence type="predicted"/>
<evidence type="ECO:0000313" key="5">
    <source>
        <dbReference type="Proteomes" id="UP001596106"/>
    </source>
</evidence>
<evidence type="ECO:0000313" key="4">
    <source>
        <dbReference type="EMBL" id="MFC5411640.1"/>
    </source>
</evidence>
<dbReference type="SMART" id="SM00448">
    <property type="entry name" value="REC"/>
    <property type="match status" value="1"/>
</dbReference>
<sequence>MIAELTRKKILLADDDRDDIQFFIDFLGNRRDINVLACVSNGVEVLAYLNQVTRLEEWPDVIILDQNMPRKTGTETLELIQSKNWLAPASCVIYSTHIGPELIQEGKQLGAKLVKAKPVSEEGYNEMMDEILAVC</sequence>
<feature type="modified residue" description="4-aspartylphosphate" evidence="2">
    <location>
        <position position="65"/>
    </location>
</feature>
<dbReference type="PANTHER" id="PTHR44591:SF3">
    <property type="entry name" value="RESPONSE REGULATORY DOMAIN-CONTAINING PROTEIN"/>
    <property type="match status" value="1"/>
</dbReference>
<evidence type="ECO:0000256" key="2">
    <source>
        <dbReference type="PROSITE-ProRule" id="PRU00169"/>
    </source>
</evidence>
<reference evidence="5" key="1">
    <citation type="journal article" date="2019" name="Int. J. Syst. Evol. Microbiol.">
        <title>The Global Catalogue of Microorganisms (GCM) 10K type strain sequencing project: providing services to taxonomists for standard genome sequencing and annotation.</title>
        <authorList>
            <consortium name="The Broad Institute Genomics Platform"/>
            <consortium name="The Broad Institute Genome Sequencing Center for Infectious Disease"/>
            <person name="Wu L."/>
            <person name="Ma J."/>
        </authorList>
    </citation>
    <scope>NUCLEOTIDE SEQUENCE [LARGE SCALE GENOMIC DNA]</scope>
    <source>
        <strain evidence="5">CCUG 55250</strain>
    </source>
</reference>
<keyword evidence="1 2" id="KW-0597">Phosphoprotein</keyword>
<keyword evidence="5" id="KW-1185">Reference proteome</keyword>
<dbReference type="Gene3D" id="3.40.50.2300">
    <property type="match status" value="1"/>
</dbReference>
<name>A0ABW0IDR9_9BACT</name>
<dbReference type="Proteomes" id="UP001596106">
    <property type="component" value="Unassembled WGS sequence"/>
</dbReference>
<dbReference type="PANTHER" id="PTHR44591">
    <property type="entry name" value="STRESS RESPONSE REGULATOR PROTEIN 1"/>
    <property type="match status" value="1"/>
</dbReference>
<dbReference type="RefSeq" id="WP_379848528.1">
    <property type="nucleotide sequence ID" value="NZ_JBHSMA010000007.1"/>
</dbReference>
<organism evidence="4 5">
    <name type="scientific">Larkinella bovis</name>
    <dbReference type="NCBI Taxonomy" id="683041"/>
    <lineage>
        <taxon>Bacteria</taxon>
        <taxon>Pseudomonadati</taxon>
        <taxon>Bacteroidota</taxon>
        <taxon>Cytophagia</taxon>
        <taxon>Cytophagales</taxon>
        <taxon>Spirosomataceae</taxon>
        <taxon>Larkinella</taxon>
    </lineage>
</organism>
<dbReference type="InterPro" id="IPR050595">
    <property type="entry name" value="Bact_response_regulator"/>
</dbReference>
<gene>
    <name evidence="4" type="ORF">ACFPMF_20125</name>
</gene>
<dbReference type="PROSITE" id="PS50110">
    <property type="entry name" value="RESPONSE_REGULATORY"/>
    <property type="match status" value="1"/>
</dbReference>